<evidence type="ECO:0000256" key="2">
    <source>
        <dbReference type="ARBA" id="ARBA00011245"/>
    </source>
</evidence>
<keyword evidence="11" id="KW-0325">Glycoprotein</keyword>
<comment type="function">
    <text evidence="12">Extracellular aminopeptidase that allows assimilation of proteinaceous substrates.</text>
</comment>
<evidence type="ECO:0000256" key="6">
    <source>
        <dbReference type="ARBA" id="ARBA00022729"/>
    </source>
</evidence>
<comment type="subunit">
    <text evidence="2">Monomer.</text>
</comment>
<dbReference type="RefSeq" id="XP_070917924.1">
    <property type="nucleotide sequence ID" value="XM_071061823.1"/>
</dbReference>
<proteinExistence type="inferred from homology"/>
<feature type="signal peptide" evidence="14">
    <location>
        <begin position="1"/>
        <end position="19"/>
    </location>
</feature>
<dbReference type="GO" id="GO:0016787">
    <property type="term" value="F:hydrolase activity"/>
    <property type="evidence" value="ECO:0007669"/>
    <property type="project" value="UniProtKB-KW"/>
</dbReference>
<evidence type="ECO:0000256" key="5">
    <source>
        <dbReference type="ARBA" id="ARBA00022723"/>
    </source>
</evidence>
<keyword evidence="7 14" id="KW-0378">Hydrolase</keyword>
<feature type="chain" id="PRO_5044972225" description="Peptide hydrolase" evidence="14">
    <location>
        <begin position="20"/>
        <end position="373"/>
    </location>
</feature>
<keyword evidence="17" id="KW-1185">Reference proteome</keyword>
<evidence type="ECO:0000256" key="8">
    <source>
        <dbReference type="ARBA" id="ARBA00022833"/>
    </source>
</evidence>
<evidence type="ECO:0000256" key="1">
    <source>
        <dbReference type="ARBA" id="ARBA00001947"/>
    </source>
</evidence>
<evidence type="ECO:0000256" key="10">
    <source>
        <dbReference type="ARBA" id="ARBA00023157"/>
    </source>
</evidence>
<keyword evidence="6 14" id="KW-0732">Signal</keyword>
<evidence type="ECO:0000256" key="4">
    <source>
        <dbReference type="ARBA" id="ARBA00022670"/>
    </source>
</evidence>
<keyword evidence="10" id="KW-1015">Disulfide bond</keyword>
<keyword evidence="8 14" id="KW-0862">Zinc</keyword>
<sequence length="373" mass="39850">MRSQAIFSLLASSAWSVAAAPTVESAKRAAGLRLIKTSPEDPGKWVTDEQKITDYTAKNIGFVDITDINDAQVLAALSAPDSQMESFSAQAVAYPSSVGHETEVNPLLARVSNTNPQNWLKTLTDFHNRHYNSSYGTEAGAWLFDTIKSVAAVNPAIAVTQFYHSFNQPSIIAQIPGTSSNLVIVSAHYDSTGGSPTARGPGADDNGSGVVAILEALRVLAGAEGFQPKDTLEFHFYGGEEGGMLGSQDVFASYKAAGKTVLALVNQDMAGYSPSGKISIYTDFVDSALTAYTRVVAEAYVGETTSGKCGYGCSDHESARVNGFPVAYVCDEPMSTSSPYIHSPRDTYETIMWDAVLRHSQFTVAFLVEASYL</sequence>
<evidence type="ECO:0000256" key="13">
    <source>
        <dbReference type="ARBA" id="ARBA00043962"/>
    </source>
</evidence>
<dbReference type="GeneID" id="98177146"/>
<feature type="domain" description="Peptidase M28" evidence="15">
    <location>
        <begin position="171"/>
        <end position="365"/>
    </location>
</feature>
<keyword evidence="5 14" id="KW-0479">Metal-binding</keyword>
<evidence type="ECO:0000313" key="17">
    <source>
        <dbReference type="Proteomes" id="UP001628179"/>
    </source>
</evidence>
<dbReference type="EMBL" id="BAAFSV010000003">
    <property type="protein sequence ID" value="GAB1316193.1"/>
    <property type="molecule type" value="Genomic_DNA"/>
</dbReference>
<evidence type="ECO:0000256" key="3">
    <source>
        <dbReference type="ARBA" id="ARBA00022438"/>
    </source>
</evidence>
<keyword evidence="4 14" id="KW-0645">Protease</keyword>
<evidence type="ECO:0000259" key="15">
    <source>
        <dbReference type="Pfam" id="PF04389"/>
    </source>
</evidence>
<evidence type="ECO:0000256" key="9">
    <source>
        <dbReference type="ARBA" id="ARBA00023145"/>
    </source>
</evidence>
<name>A0ABQ0GEM1_9PEZI</name>
<evidence type="ECO:0000256" key="11">
    <source>
        <dbReference type="ARBA" id="ARBA00023180"/>
    </source>
</evidence>
<gene>
    <name evidence="16" type="ORF">MFIFM68171_06403</name>
</gene>
<dbReference type="InterPro" id="IPR007484">
    <property type="entry name" value="Peptidase_M28"/>
</dbReference>
<evidence type="ECO:0000256" key="7">
    <source>
        <dbReference type="ARBA" id="ARBA00022801"/>
    </source>
</evidence>
<organism evidence="16 17">
    <name type="scientific">Madurella fahalii</name>
    <dbReference type="NCBI Taxonomy" id="1157608"/>
    <lineage>
        <taxon>Eukaryota</taxon>
        <taxon>Fungi</taxon>
        <taxon>Dikarya</taxon>
        <taxon>Ascomycota</taxon>
        <taxon>Pezizomycotina</taxon>
        <taxon>Sordariomycetes</taxon>
        <taxon>Sordariomycetidae</taxon>
        <taxon>Sordariales</taxon>
        <taxon>Sordariales incertae sedis</taxon>
        <taxon>Madurella</taxon>
    </lineage>
</organism>
<dbReference type="PANTHER" id="PTHR12147:SF56">
    <property type="entry name" value="AMINOPEPTIDASE YDR415C-RELATED"/>
    <property type="match status" value="1"/>
</dbReference>
<comment type="cofactor">
    <cofactor evidence="1">
        <name>Zn(2+)</name>
        <dbReference type="ChEBI" id="CHEBI:29105"/>
    </cofactor>
</comment>
<protein>
    <recommendedName>
        <fullName evidence="14">Peptide hydrolase</fullName>
        <ecNumber evidence="14">3.4.-.-</ecNumber>
    </recommendedName>
</protein>
<keyword evidence="9" id="KW-0865">Zymogen</keyword>
<evidence type="ECO:0000313" key="16">
    <source>
        <dbReference type="EMBL" id="GAB1316193.1"/>
    </source>
</evidence>
<dbReference type="SUPFAM" id="SSF53187">
    <property type="entry name" value="Zn-dependent exopeptidases"/>
    <property type="match status" value="1"/>
</dbReference>
<reference evidence="16 17" key="1">
    <citation type="submission" date="2024-09" db="EMBL/GenBank/DDBJ databases">
        <title>Itraconazole resistance in Madurella fahalii resulting from another homologue of gene encoding cytochrome P450 14-alpha sterol demethylase (CYP51).</title>
        <authorList>
            <person name="Yoshioka I."/>
            <person name="Fahal A.H."/>
            <person name="Kaneko S."/>
            <person name="Yaguchi T."/>
        </authorList>
    </citation>
    <scope>NUCLEOTIDE SEQUENCE [LARGE SCALE GENOMIC DNA]</scope>
    <source>
        <strain evidence="16 17">IFM 68171</strain>
    </source>
</reference>
<dbReference type="Proteomes" id="UP001628179">
    <property type="component" value="Unassembled WGS sequence"/>
</dbReference>
<comment type="caution">
    <text evidence="16">The sequence shown here is derived from an EMBL/GenBank/DDBJ whole genome shotgun (WGS) entry which is preliminary data.</text>
</comment>
<keyword evidence="3" id="KW-0031">Aminopeptidase</keyword>
<evidence type="ECO:0000256" key="14">
    <source>
        <dbReference type="RuleBase" id="RU361240"/>
    </source>
</evidence>
<dbReference type="Gene3D" id="3.40.630.10">
    <property type="entry name" value="Zn peptidases"/>
    <property type="match status" value="1"/>
</dbReference>
<evidence type="ECO:0000256" key="12">
    <source>
        <dbReference type="ARBA" id="ARBA00043843"/>
    </source>
</evidence>
<dbReference type="PANTHER" id="PTHR12147">
    <property type="entry name" value="METALLOPEPTIDASE M28 FAMILY MEMBER"/>
    <property type="match status" value="1"/>
</dbReference>
<accession>A0ABQ0GEM1</accession>
<dbReference type="Pfam" id="PF04389">
    <property type="entry name" value="Peptidase_M28"/>
    <property type="match status" value="1"/>
</dbReference>
<dbReference type="EC" id="3.4.-.-" evidence="14"/>
<comment type="similarity">
    <text evidence="13">Belongs to the peptidase M28 family. M28E subfamily.</text>
</comment>
<dbReference type="InterPro" id="IPR045175">
    <property type="entry name" value="M28_fam"/>
</dbReference>